<comment type="caution">
    <text evidence="1">The sequence shown here is derived from an EMBL/GenBank/DDBJ whole genome shotgun (WGS) entry which is preliminary data.</text>
</comment>
<name>A0A0V1HZP7_TRIPS</name>
<protein>
    <submittedName>
        <fullName evidence="1">Uncharacterized protein</fullName>
    </submittedName>
</protein>
<evidence type="ECO:0000313" key="1">
    <source>
        <dbReference type="EMBL" id="KRZ16060.1"/>
    </source>
</evidence>
<dbReference type="Proteomes" id="UP000054826">
    <property type="component" value="Unassembled WGS sequence"/>
</dbReference>
<dbReference type="EMBL" id="JYDV01000510">
    <property type="protein sequence ID" value="KRZ16060.1"/>
    <property type="molecule type" value="Genomic_DNA"/>
</dbReference>
<evidence type="ECO:0000313" key="2">
    <source>
        <dbReference type="Proteomes" id="UP000054826"/>
    </source>
</evidence>
<sequence length="60" mass="7187">MNKGKLFNAVLWLHARVQLQFRSSIPFLNEFHLILCCSVNTYIIKSDEEHKHKQKKQKFT</sequence>
<dbReference type="AlphaFoldDB" id="A0A0V1HZP7"/>
<organism evidence="1 2">
    <name type="scientific">Trichinella pseudospiralis</name>
    <name type="common">Parasitic roundworm</name>
    <dbReference type="NCBI Taxonomy" id="6337"/>
    <lineage>
        <taxon>Eukaryota</taxon>
        <taxon>Metazoa</taxon>
        <taxon>Ecdysozoa</taxon>
        <taxon>Nematoda</taxon>
        <taxon>Enoplea</taxon>
        <taxon>Dorylaimia</taxon>
        <taxon>Trichinellida</taxon>
        <taxon>Trichinellidae</taxon>
        <taxon>Trichinella</taxon>
    </lineage>
</organism>
<reference evidence="1 2" key="1">
    <citation type="submission" date="2015-01" db="EMBL/GenBank/DDBJ databases">
        <title>Evolution of Trichinella species and genotypes.</title>
        <authorList>
            <person name="Korhonen P.K."/>
            <person name="Edoardo P."/>
            <person name="Giuseppe L.R."/>
            <person name="Gasser R.B."/>
        </authorList>
    </citation>
    <scope>NUCLEOTIDE SEQUENCE [LARGE SCALE GENOMIC DNA]</scope>
    <source>
        <strain evidence="1">ISS176</strain>
    </source>
</reference>
<proteinExistence type="predicted"/>
<gene>
    <name evidence="1" type="ORF">T4C_1576</name>
</gene>
<accession>A0A0V1HZP7</accession>